<name>A0AAP8SYH3_9VIBR</name>
<gene>
    <name evidence="1" type="ORF">BCS93_04685</name>
</gene>
<organism evidence="1 2">
    <name type="scientific">Vibrio breoganii</name>
    <dbReference type="NCBI Taxonomy" id="553239"/>
    <lineage>
        <taxon>Bacteria</taxon>
        <taxon>Pseudomonadati</taxon>
        <taxon>Pseudomonadota</taxon>
        <taxon>Gammaproteobacteria</taxon>
        <taxon>Vibrionales</taxon>
        <taxon>Vibrionaceae</taxon>
        <taxon>Vibrio</taxon>
    </lineage>
</organism>
<reference evidence="2" key="1">
    <citation type="submission" date="2016-07" db="EMBL/GenBank/DDBJ databases">
        <title>Nontailed viruses are major unrecognized killers of bacteria in the ocean.</title>
        <authorList>
            <person name="Kauffman K."/>
            <person name="Hussain F."/>
            <person name="Yang J."/>
            <person name="Arevalo P."/>
            <person name="Brown J."/>
            <person name="Cutler M."/>
            <person name="Kelly L."/>
            <person name="Polz M.F."/>
        </authorList>
    </citation>
    <scope>NUCLEOTIDE SEQUENCE [LARGE SCALE GENOMIC DNA]</scope>
    <source>
        <strain evidence="2">10N.222.49.A5</strain>
    </source>
</reference>
<protein>
    <submittedName>
        <fullName evidence="1">Uncharacterized protein</fullName>
    </submittedName>
</protein>
<dbReference type="RefSeq" id="WP_102477414.1">
    <property type="nucleotide sequence ID" value="NZ_MDBO01000036.1"/>
</dbReference>
<evidence type="ECO:0000313" key="1">
    <source>
        <dbReference type="EMBL" id="PMP14089.1"/>
    </source>
</evidence>
<evidence type="ECO:0000313" key="2">
    <source>
        <dbReference type="Proteomes" id="UP000235611"/>
    </source>
</evidence>
<comment type="caution">
    <text evidence="1">The sequence shown here is derived from an EMBL/GenBank/DDBJ whole genome shotgun (WGS) entry which is preliminary data.</text>
</comment>
<dbReference type="AlphaFoldDB" id="A0AAP8SYH3"/>
<proteinExistence type="predicted"/>
<sequence length="140" mass="15361">MLTAKQKFLLGEMILPFSYVNFVAKSDLVESALDDCYLEVCNAVGQSYVFSFDAYSVSPSNPREVHLRLSTDVLATELRFKNCPFNLDPIGIGLDPSITLELITPSAIQATDVYLYMPLPTVNLGLPVFSMSASDLKITG</sequence>
<accession>A0AAP8SYH3</accession>
<dbReference type="Proteomes" id="UP000235611">
    <property type="component" value="Unassembled WGS sequence"/>
</dbReference>
<dbReference type="EMBL" id="MDBO01000036">
    <property type="protein sequence ID" value="PMP14089.1"/>
    <property type="molecule type" value="Genomic_DNA"/>
</dbReference>